<dbReference type="Gene3D" id="3.40.630.170">
    <property type="match status" value="1"/>
</dbReference>
<name>A0A3R7IMI3_9STRA</name>
<reference evidence="9 10" key="2">
    <citation type="submission" date="2018-07" db="EMBL/GenBank/DDBJ databases">
        <title>Genome sequencing of oomycete isolates from Chile give support for New Zealand origin for Phytophthora kernoviae and make available the first Nothophytophthora sp. genome.</title>
        <authorList>
            <person name="Studholme D.J."/>
            <person name="Sanfuentes E."/>
            <person name="Panda P."/>
            <person name="Hill R."/>
            <person name="Sambles C."/>
            <person name="Grant M."/>
            <person name="Williams N.M."/>
            <person name="Mcdougal R.L."/>
        </authorList>
    </citation>
    <scope>NUCLEOTIDE SEQUENCE [LARGE SCALE GENOMIC DNA]</scope>
    <source>
        <strain evidence="7">Chile2</strain>
        <strain evidence="8">Chile4</strain>
    </source>
</reference>
<feature type="compositionally biased region" description="Low complexity" evidence="3">
    <location>
        <begin position="14"/>
        <end position="33"/>
    </location>
</feature>
<dbReference type="PANTHER" id="PTHR11377">
    <property type="entry name" value="N-MYRISTOYL TRANSFERASE"/>
    <property type="match status" value="1"/>
</dbReference>
<accession>A0A3R7IMI3</accession>
<evidence type="ECO:0000313" key="9">
    <source>
        <dbReference type="Proteomes" id="UP000285624"/>
    </source>
</evidence>
<dbReference type="Pfam" id="PF02799">
    <property type="entry name" value="NMT_C"/>
    <property type="match status" value="1"/>
</dbReference>
<reference evidence="5" key="1">
    <citation type="journal article" date="2015" name="Genom Data">
        <title>Genome sequences of six Phytophthora species associated with forests in New Zealand.</title>
        <authorList>
            <person name="Studholme D.J."/>
            <person name="McDougal R.L."/>
            <person name="Sambles C."/>
            <person name="Hansen E."/>
            <person name="Hardy G."/>
            <person name="Grant M."/>
            <person name="Ganley R.J."/>
            <person name="Williams N.M."/>
        </authorList>
    </citation>
    <scope>NUCLEOTIDE SEQUENCE</scope>
    <source>
        <strain evidence="6">NZFS 2646</strain>
        <strain evidence="5">NZFS 3630</strain>
    </source>
</reference>
<dbReference type="InterPro" id="IPR016181">
    <property type="entry name" value="Acyl_CoA_acyltransferase"/>
</dbReference>
<evidence type="ECO:0000313" key="6">
    <source>
        <dbReference type="EMBL" id="KAG2523835.1"/>
    </source>
</evidence>
<dbReference type="EMBL" id="MBDN02000331">
    <property type="protein sequence ID" value="RLN76287.1"/>
    <property type="molecule type" value="Genomic_DNA"/>
</dbReference>
<sequence length="273" mass="30444">MGTLGTLSGGGGLMSDQDAQDAAVSAEGSGPEVVSVEEQEDFLRLVQQLNLVQSVQQQQQLQKEHRFWGTQPVPKLVDPELNVSDVLGGPIETKSVDQTTKALKVPSQTTTPGFRSMERTDVPQVARLLKENLWKFHLAVEYDEKEVAHWMVPRLGVVSAYVVENVESHEITDVCSYYHLSSTIIGDDKHKKLYAAYSFYNVATSVSLTQLMQDALVMAKKEQLDVFNALDVMENAEMLQPLKFGPGSGELQYYLYNWRCPRMASDRVGLVLC</sequence>
<dbReference type="EMBL" id="JPWV03000129">
    <property type="protein sequence ID" value="KAG2523835.1"/>
    <property type="molecule type" value="Genomic_DNA"/>
</dbReference>
<dbReference type="InterPro" id="IPR022677">
    <property type="entry name" value="NMT_C"/>
</dbReference>
<evidence type="ECO:0000256" key="2">
    <source>
        <dbReference type="RuleBase" id="RU004178"/>
    </source>
</evidence>
<dbReference type="GO" id="GO:0005737">
    <property type="term" value="C:cytoplasm"/>
    <property type="evidence" value="ECO:0007669"/>
    <property type="project" value="TreeGrafter"/>
</dbReference>
<evidence type="ECO:0000256" key="3">
    <source>
        <dbReference type="SAM" id="MobiDB-lite"/>
    </source>
</evidence>
<protein>
    <recommendedName>
        <fullName evidence="1">Glycylpeptide N-tetradecanoyltransferase</fullName>
        <ecNumber evidence="1">2.3.1.97</ecNumber>
    </recommendedName>
</protein>
<dbReference type="EMBL" id="MAYM02000582">
    <property type="protein sequence ID" value="RLN37419.1"/>
    <property type="molecule type" value="Genomic_DNA"/>
</dbReference>
<dbReference type="EMBL" id="JPWU03000306">
    <property type="protein sequence ID" value="KAG2520112.1"/>
    <property type="molecule type" value="Genomic_DNA"/>
</dbReference>
<gene>
    <name evidence="7" type="ORF">BBI17_007620</name>
    <name evidence="8" type="ORF">BBO99_00007674</name>
    <name evidence="6" type="ORF">JM16_002283</name>
    <name evidence="5" type="ORF">JM18_007273</name>
</gene>
<evidence type="ECO:0000256" key="1">
    <source>
        <dbReference type="RuleBase" id="RU000586"/>
    </source>
</evidence>
<dbReference type="InterPro" id="IPR000903">
    <property type="entry name" value="NMT"/>
</dbReference>
<evidence type="ECO:0000313" key="5">
    <source>
        <dbReference type="EMBL" id="KAG2520112.1"/>
    </source>
</evidence>
<comment type="similarity">
    <text evidence="2">Belongs to the NMT family.</text>
</comment>
<keyword evidence="9" id="KW-1185">Reference proteome</keyword>
<evidence type="ECO:0000313" key="10">
    <source>
        <dbReference type="Proteomes" id="UP000285883"/>
    </source>
</evidence>
<dbReference type="EC" id="2.3.1.97" evidence="1"/>
<keyword evidence="1" id="KW-0012">Acyltransferase</keyword>
<dbReference type="AlphaFoldDB" id="A0A3R7IMI3"/>
<comment type="function">
    <text evidence="1">Adds a myristoyl group to the N-terminal glycine residue of certain cellular proteins.</text>
</comment>
<dbReference type="PANTHER" id="PTHR11377:SF5">
    <property type="entry name" value="GLYCYLPEPTIDE N-TETRADECANOYLTRANSFERASE"/>
    <property type="match status" value="1"/>
</dbReference>
<dbReference type="Proteomes" id="UP000785171">
    <property type="component" value="Unassembled WGS sequence"/>
</dbReference>
<keyword evidence="1" id="KW-0808">Transferase</keyword>
<proteinExistence type="inferred from homology"/>
<dbReference type="STRING" id="325452.A0A3R7IMI3"/>
<comment type="catalytic activity">
    <reaction evidence="1">
        <text>N-terminal glycyl-[protein] + tetradecanoyl-CoA = N-tetradecanoylglycyl-[protein] + CoA + H(+)</text>
        <dbReference type="Rhea" id="RHEA:15521"/>
        <dbReference type="Rhea" id="RHEA-COMP:12666"/>
        <dbReference type="Rhea" id="RHEA-COMP:12667"/>
        <dbReference type="ChEBI" id="CHEBI:15378"/>
        <dbReference type="ChEBI" id="CHEBI:57287"/>
        <dbReference type="ChEBI" id="CHEBI:57385"/>
        <dbReference type="ChEBI" id="CHEBI:64723"/>
        <dbReference type="ChEBI" id="CHEBI:133050"/>
        <dbReference type="EC" id="2.3.1.97"/>
    </reaction>
</comment>
<evidence type="ECO:0000259" key="4">
    <source>
        <dbReference type="Pfam" id="PF02799"/>
    </source>
</evidence>
<dbReference type="Proteomes" id="UP000285624">
    <property type="component" value="Unassembled WGS sequence"/>
</dbReference>
<comment type="caution">
    <text evidence="7">The sequence shown here is derived from an EMBL/GenBank/DDBJ whole genome shotgun (WGS) entry which is preliminary data.</text>
</comment>
<dbReference type="SUPFAM" id="SSF55729">
    <property type="entry name" value="Acyl-CoA N-acyltransferases (Nat)"/>
    <property type="match status" value="1"/>
</dbReference>
<evidence type="ECO:0000313" key="7">
    <source>
        <dbReference type="EMBL" id="RLN37419.1"/>
    </source>
</evidence>
<feature type="region of interest" description="Disordered" evidence="3">
    <location>
        <begin position="1"/>
        <end position="33"/>
    </location>
</feature>
<reference evidence="5" key="3">
    <citation type="submission" date="2020-06" db="EMBL/GenBank/DDBJ databases">
        <authorList>
            <person name="Studholme D.J."/>
        </authorList>
    </citation>
    <scope>NUCLEOTIDE SEQUENCE</scope>
    <source>
        <strain evidence="6">NZFS 2646</strain>
        <strain evidence="5">NZFS 3630</strain>
    </source>
</reference>
<organism evidence="7 10">
    <name type="scientific">Phytophthora kernoviae</name>
    <dbReference type="NCBI Taxonomy" id="325452"/>
    <lineage>
        <taxon>Eukaryota</taxon>
        <taxon>Sar</taxon>
        <taxon>Stramenopiles</taxon>
        <taxon>Oomycota</taxon>
        <taxon>Peronosporomycetes</taxon>
        <taxon>Peronosporales</taxon>
        <taxon>Peronosporaceae</taxon>
        <taxon>Phytophthora</taxon>
    </lineage>
</organism>
<evidence type="ECO:0000313" key="8">
    <source>
        <dbReference type="EMBL" id="RLN76287.1"/>
    </source>
</evidence>
<dbReference type="Proteomes" id="UP000792063">
    <property type="component" value="Unassembled WGS sequence"/>
</dbReference>
<feature type="domain" description="Glycylpeptide N-tetradecanoyltransferase C-terminal" evidence="4">
    <location>
        <begin position="94"/>
        <end position="264"/>
    </location>
</feature>
<dbReference type="Proteomes" id="UP000285883">
    <property type="component" value="Unassembled WGS sequence"/>
</dbReference>
<dbReference type="GO" id="GO:0004379">
    <property type="term" value="F:glycylpeptide N-tetradecanoyltransferase activity"/>
    <property type="evidence" value="ECO:0007669"/>
    <property type="project" value="UniProtKB-EC"/>
</dbReference>